<dbReference type="HOGENOM" id="CLU_1085876_0_0_1"/>
<evidence type="ECO:0000313" key="3">
    <source>
        <dbReference type="Proteomes" id="UP000054466"/>
    </source>
</evidence>
<reference evidence="2 3" key="1">
    <citation type="submission" date="2015-01" db="EMBL/GenBank/DDBJ databases">
        <title>The Genome Sequence of Cladophialophora immunda CBS83496.</title>
        <authorList>
            <consortium name="The Broad Institute Genomics Platform"/>
            <person name="Cuomo C."/>
            <person name="de Hoog S."/>
            <person name="Gorbushina A."/>
            <person name="Stielow B."/>
            <person name="Teixiera M."/>
            <person name="Abouelleil A."/>
            <person name="Chapman S.B."/>
            <person name="Priest M."/>
            <person name="Young S.K."/>
            <person name="Wortman J."/>
            <person name="Nusbaum C."/>
            <person name="Birren B."/>
        </authorList>
    </citation>
    <scope>NUCLEOTIDE SEQUENCE [LARGE SCALE GENOMIC DNA]</scope>
    <source>
        <strain evidence="2 3">CBS 83496</strain>
    </source>
</reference>
<dbReference type="Proteomes" id="UP000054466">
    <property type="component" value="Unassembled WGS sequence"/>
</dbReference>
<dbReference type="GeneID" id="27344053"/>
<dbReference type="OrthoDB" id="4161813at2759"/>
<proteinExistence type="predicted"/>
<evidence type="ECO:0000313" key="2">
    <source>
        <dbReference type="EMBL" id="KIW29012.1"/>
    </source>
</evidence>
<feature type="compositionally biased region" description="Basic and acidic residues" evidence="1">
    <location>
        <begin position="200"/>
        <end position="209"/>
    </location>
</feature>
<feature type="region of interest" description="Disordered" evidence="1">
    <location>
        <begin position="198"/>
        <end position="220"/>
    </location>
</feature>
<dbReference type="EMBL" id="KN847042">
    <property type="protein sequence ID" value="KIW29012.1"/>
    <property type="molecule type" value="Genomic_DNA"/>
</dbReference>
<keyword evidence="3" id="KW-1185">Reference proteome</keyword>
<dbReference type="VEuPathDB" id="FungiDB:PV07_04859"/>
<evidence type="ECO:0000256" key="1">
    <source>
        <dbReference type="SAM" id="MobiDB-lite"/>
    </source>
</evidence>
<feature type="region of interest" description="Disordered" evidence="1">
    <location>
        <begin position="156"/>
        <end position="176"/>
    </location>
</feature>
<sequence>MALYQPSNNNATATAISMSLSHDDEPLERSLSSLVPTTVGRNQRRRIPMLEIDEDGIEDIQVPLIPAIGRIEDLIRYPSPPSSPPSPSTPIIRPVPDHGATPIPDFDLQDLFAPAPVRGSVIRTNEDVLWRTYNGVSGAGGAPLERLLPVIRVVPDEEDSSSTRPQRRRHPRLRSVSETPQRLEFFPPFRYSASTIRTRAATEEGRRETSLPMLGRPTLTPSQQAEDLAGLIYTFTEHIARVRLWARRNGLDGNEG</sequence>
<gene>
    <name evidence="2" type="ORF">PV07_04859</name>
</gene>
<organism evidence="2 3">
    <name type="scientific">Cladophialophora immunda</name>
    <dbReference type="NCBI Taxonomy" id="569365"/>
    <lineage>
        <taxon>Eukaryota</taxon>
        <taxon>Fungi</taxon>
        <taxon>Dikarya</taxon>
        <taxon>Ascomycota</taxon>
        <taxon>Pezizomycotina</taxon>
        <taxon>Eurotiomycetes</taxon>
        <taxon>Chaetothyriomycetidae</taxon>
        <taxon>Chaetothyriales</taxon>
        <taxon>Herpotrichiellaceae</taxon>
        <taxon>Cladophialophora</taxon>
    </lineage>
</organism>
<name>A0A0D2AUW0_9EURO</name>
<accession>A0A0D2AUW0</accession>
<protein>
    <submittedName>
        <fullName evidence="2">Uncharacterized protein</fullName>
    </submittedName>
</protein>
<dbReference type="RefSeq" id="XP_016249228.1">
    <property type="nucleotide sequence ID" value="XM_016391709.1"/>
</dbReference>
<dbReference type="AlphaFoldDB" id="A0A0D2AUW0"/>